<dbReference type="AlphaFoldDB" id="A0A8H7TCY0"/>
<proteinExistence type="predicted"/>
<evidence type="ECO:0000259" key="2">
    <source>
        <dbReference type="Pfam" id="PF12708"/>
    </source>
</evidence>
<keyword evidence="4" id="KW-1185">Reference proteome</keyword>
<comment type="caution">
    <text evidence="3">The sequence shown here is derived from an EMBL/GenBank/DDBJ whole genome shotgun (WGS) entry which is preliminary data.</text>
</comment>
<dbReference type="InterPro" id="IPR011050">
    <property type="entry name" value="Pectin_lyase_fold/virulence"/>
</dbReference>
<feature type="region of interest" description="Disordered" evidence="1">
    <location>
        <begin position="44"/>
        <end position="83"/>
    </location>
</feature>
<name>A0A8H7TCY0_9HELO</name>
<accession>A0A8H7TCY0</accession>
<dbReference type="InterPro" id="IPR024535">
    <property type="entry name" value="RHGA/B-epi-like_pectate_lyase"/>
</dbReference>
<feature type="compositionally biased region" description="Basic and acidic residues" evidence="1">
    <location>
        <begin position="73"/>
        <end position="83"/>
    </location>
</feature>
<dbReference type="InterPro" id="IPR012334">
    <property type="entry name" value="Pectin_lyas_fold"/>
</dbReference>
<dbReference type="SUPFAM" id="SSF51126">
    <property type="entry name" value="Pectin lyase-like"/>
    <property type="match status" value="1"/>
</dbReference>
<sequence>MSETSPGAYTIPPELIQAARLLAEANTLVPEGNHADVAAAMKAKYDHKHRDTNRPKKLKQPEGLLSTFGTGHESNDARVSKRDSGYRMVDMAQRGSAPYASSGCKVWRNVKDYGAKGDSTSDDTAAINRAITEGQRCGETCGSSTRVPAVVYFPPGTYLVSSPIIQYYNAQFLGDVCIS</sequence>
<reference evidence="3" key="1">
    <citation type="submission" date="2021-02" db="EMBL/GenBank/DDBJ databases">
        <title>Genome sequence Cadophora malorum strain M34.</title>
        <authorList>
            <person name="Stefanovic E."/>
            <person name="Vu D."/>
            <person name="Scully C."/>
            <person name="Dijksterhuis J."/>
            <person name="Roader J."/>
            <person name="Houbraken J."/>
        </authorList>
    </citation>
    <scope>NUCLEOTIDE SEQUENCE</scope>
    <source>
        <strain evidence="3">M34</strain>
    </source>
</reference>
<feature type="domain" description="Rhamnogalacturonase A/B/Epimerase-like pectate lyase" evidence="2">
    <location>
        <begin position="107"/>
        <end position="175"/>
    </location>
</feature>
<organism evidence="3 4">
    <name type="scientific">Cadophora malorum</name>
    <dbReference type="NCBI Taxonomy" id="108018"/>
    <lineage>
        <taxon>Eukaryota</taxon>
        <taxon>Fungi</taxon>
        <taxon>Dikarya</taxon>
        <taxon>Ascomycota</taxon>
        <taxon>Pezizomycotina</taxon>
        <taxon>Leotiomycetes</taxon>
        <taxon>Helotiales</taxon>
        <taxon>Ploettnerulaceae</taxon>
        <taxon>Cadophora</taxon>
    </lineage>
</organism>
<dbReference type="EMBL" id="JAFJYH010000183">
    <property type="protein sequence ID" value="KAG4416538.1"/>
    <property type="molecule type" value="Genomic_DNA"/>
</dbReference>
<evidence type="ECO:0000313" key="3">
    <source>
        <dbReference type="EMBL" id="KAG4416538.1"/>
    </source>
</evidence>
<dbReference type="Gene3D" id="2.160.20.10">
    <property type="entry name" value="Single-stranded right-handed beta-helix, Pectin lyase-like"/>
    <property type="match status" value="1"/>
</dbReference>
<dbReference type="Pfam" id="PF12708">
    <property type="entry name" value="Pect-lyase_RHGA_epim"/>
    <property type="match status" value="1"/>
</dbReference>
<dbReference type="OrthoDB" id="1046782at2759"/>
<gene>
    <name evidence="3" type="ORF">IFR04_010332</name>
</gene>
<dbReference type="Proteomes" id="UP000664132">
    <property type="component" value="Unassembled WGS sequence"/>
</dbReference>
<evidence type="ECO:0000313" key="4">
    <source>
        <dbReference type="Proteomes" id="UP000664132"/>
    </source>
</evidence>
<protein>
    <recommendedName>
        <fullName evidence="2">Rhamnogalacturonase A/B/Epimerase-like pectate lyase domain-containing protein</fullName>
    </recommendedName>
</protein>
<evidence type="ECO:0000256" key="1">
    <source>
        <dbReference type="SAM" id="MobiDB-lite"/>
    </source>
</evidence>